<dbReference type="EMBL" id="BLLI01000017">
    <property type="protein sequence ID" value="GFH42239.1"/>
    <property type="molecule type" value="Genomic_DNA"/>
</dbReference>
<evidence type="ECO:0000313" key="2">
    <source>
        <dbReference type="Proteomes" id="UP000480303"/>
    </source>
</evidence>
<comment type="caution">
    <text evidence="1">The sequence shown here is derived from an EMBL/GenBank/DDBJ whole genome shotgun (WGS) entry which is preliminary data.</text>
</comment>
<protein>
    <submittedName>
        <fullName evidence="1">Uncharacterized protein</fullName>
    </submittedName>
</protein>
<proteinExistence type="predicted"/>
<keyword evidence="2" id="KW-1185">Reference proteome</keyword>
<gene>
    <name evidence="1" type="ORF">Hs30E_07900</name>
</gene>
<accession>A0A6A0BA06</accession>
<sequence length="198" mass="23016">MEGGEKFQRKNDFVINGANLALISVSKPYNPLISCYRDMQISKLKMRVATGQQTAWNYLGNSIIDPLLVNNPKVTSIEFEESQAFLETTLGFGYAQEAYKNIYFNNSFDVRQVLRKNALGILFLHNSWTSQKYREMNKEEFLKTDTTLANIFRFLLDEKMTAETVLQIKEEQVEKRYLPSKLPKFDVNENVKLDFSQK</sequence>
<reference evidence="1 2" key="1">
    <citation type="submission" date="2020-02" db="EMBL/GenBank/DDBJ databases">
        <title>Draft genome sequence of Lactococcus sp. Hs30E4-3.</title>
        <authorList>
            <person name="Noda S."/>
            <person name="Yuki M."/>
            <person name="Ohkuma M."/>
        </authorList>
    </citation>
    <scope>NUCLEOTIDE SEQUENCE [LARGE SCALE GENOMIC DNA]</scope>
    <source>
        <strain evidence="1 2">Hs30E4-3</strain>
    </source>
</reference>
<name>A0A6A0BA06_9LACT</name>
<dbReference type="Proteomes" id="UP000480303">
    <property type="component" value="Unassembled WGS sequence"/>
</dbReference>
<dbReference type="AlphaFoldDB" id="A0A6A0BA06"/>
<evidence type="ECO:0000313" key="1">
    <source>
        <dbReference type="EMBL" id="GFH42239.1"/>
    </source>
</evidence>
<dbReference type="RefSeq" id="WP_172208187.1">
    <property type="nucleotide sequence ID" value="NZ_BLLI01000017.1"/>
</dbReference>
<organism evidence="1 2">
    <name type="scientific">Pseudolactococcus hodotermopsidis</name>
    <dbReference type="NCBI Taxonomy" id="2709157"/>
    <lineage>
        <taxon>Bacteria</taxon>
        <taxon>Bacillati</taxon>
        <taxon>Bacillota</taxon>
        <taxon>Bacilli</taxon>
        <taxon>Lactobacillales</taxon>
        <taxon>Streptococcaceae</taxon>
        <taxon>Pseudolactococcus</taxon>
    </lineage>
</organism>